<dbReference type="RefSeq" id="WP_127081875.1">
    <property type="nucleotide sequence ID" value="NZ_RSCL01000007.1"/>
</dbReference>
<sequence>MSDRIDINRAYEVLGLSPGASQEEIKRAYRQLIRIWHPDSIADPVKKLEAEERTKIINTAYRTLKSYIPTTQEAPKPKRTTVNTQSKASSAERFYQSGVGNVQLSKYEDALNDFSQAIRLNPLYIEAYKYRGLVCSQLGLELRATADLTKAAELERRLHGKHTKPPAAPANYKYSYYRKPKPFHQRLCQTLKSLFRLKRR</sequence>
<reference evidence="3" key="1">
    <citation type="submission" date="2018-12" db="EMBL/GenBank/DDBJ databases">
        <authorList>
            <person name="Will S."/>
            <person name="Neumann-Schaal M."/>
            <person name="Henke P."/>
        </authorList>
    </citation>
    <scope>NUCLEOTIDE SEQUENCE</scope>
    <source>
        <strain evidence="3">PCC 7102</strain>
    </source>
</reference>
<gene>
    <name evidence="3" type="ORF">DSM106972_034240</name>
</gene>
<feature type="domain" description="J" evidence="2">
    <location>
        <begin position="9"/>
        <end position="69"/>
    </location>
</feature>
<dbReference type="InterPro" id="IPR036869">
    <property type="entry name" value="J_dom_sf"/>
</dbReference>
<evidence type="ECO:0000256" key="1">
    <source>
        <dbReference type="PROSITE-ProRule" id="PRU00339"/>
    </source>
</evidence>
<dbReference type="Pfam" id="PF00226">
    <property type="entry name" value="DnaJ"/>
    <property type="match status" value="1"/>
</dbReference>
<dbReference type="Pfam" id="PF13414">
    <property type="entry name" value="TPR_11"/>
    <property type="match status" value="1"/>
</dbReference>
<organism evidence="3 4">
    <name type="scientific">Dulcicalothrix desertica PCC 7102</name>
    <dbReference type="NCBI Taxonomy" id="232991"/>
    <lineage>
        <taxon>Bacteria</taxon>
        <taxon>Bacillati</taxon>
        <taxon>Cyanobacteriota</taxon>
        <taxon>Cyanophyceae</taxon>
        <taxon>Nostocales</taxon>
        <taxon>Calotrichaceae</taxon>
        <taxon>Dulcicalothrix</taxon>
    </lineage>
</organism>
<dbReference type="Gene3D" id="1.10.287.110">
    <property type="entry name" value="DnaJ domain"/>
    <property type="match status" value="1"/>
</dbReference>
<dbReference type="Gene3D" id="1.25.40.10">
    <property type="entry name" value="Tetratricopeptide repeat domain"/>
    <property type="match status" value="1"/>
</dbReference>
<comment type="caution">
    <text evidence="3">The sequence shown here is derived from an EMBL/GenBank/DDBJ whole genome shotgun (WGS) entry which is preliminary data.</text>
</comment>
<dbReference type="SUPFAM" id="SSF48452">
    <property type="entry name" value="TPR-like"/>
    <property type="match status" value="1"/>
</dbReference>
<evidence type="ECO:0000313" key="3">
    <source>
        <dbReference type="EMBL" id="RUT06218.1"/>
    </source>
</evidence>
<evidence type="ECO:0000259" key="2">
    <source>
        <dbReference type="PROSITE" id="PS50076"/>
    </source>
</evidence>
<dbReference type="OrthoDB" id="9779889at2"/>
<dbReference type="EMBL" id="RSCL01000007">
    <property type="protein sequence ID" value="RUT06218.1"/>
    <property type="molecule type" value="Genomic_DNA"/>
</dbReference>
<reference evidence="3" key="2">
    <citation type="journal article" date="2019" name="Genome Biol. Evol.">
        <title>Day and night: Metabolic profiles and evolutionary relationships of six axenic non-marine cyanobacteria.</title>
        <authorList>
            <person name="Will S.E."/>
            <person name="Henke P."/>
            <person name="Boedeker C."/>
            <person name="Huang S."/>
            <person name="Brinkmann H."/>
            <person name="Rohde M."/>
            <person name="Jarek M."/>
            <person name="Friedl T."/>
            <person name="Seufert S."/>
            <person name="Schumacher M."/>
            <person name="Overmann J."/>
            <person name="Neumann-Schaal M."/>
            <person name="Petersen J."/>
        </authorList>
    </citation>
    <scope>NUCLEOTIDE SEQUENCE [LARGE SCALE GENOMIC DNA]</scope>
    <source>
        <strain evidence="3">PCC 7102</strain>
    </source>
</reference>
<dbReference type="PROSITE" id="PS50076">
    <property type="entry name" value="DNAJ_2"/>
    <property type="match status" value="1"/>
</dbReference>
<dbReference type="Proteomes" id="UP000271624">
    <property type="component" value="Unassembled WGS sequence"/>
</dbReference>
<dbReference type="InterPro" id="IPR050817">
    <property type="entry name" value="DjlA_DnaK_co-chaperone"/>
</dbReference>
<name>A0A3S1DA22_9CYAN</name>
<keyword evidence="1" id="KW-0802">TPR repeat</keyword>
<dbReference type="PANTHER" id="PTHR24074">
    <property type="entry name" value="CO-CHAPERONE PROTEIN DJLA"/>
    <property type="match status" value="1"/>
</dbReference>
<dbReference type="InterPro" id="IPR019734">
    <property type="entry name" value="TPR_rpt"/>
</dbReference>
<accession>A0A3S1DA22</accession>
<proteinExistence type="predicted"/>
<dbReference type="InterPro" id="IPR001623">
    <property type="entry name" value="DnaJ_domain"/>
</dbReference>
<dbReference type="CDD" id="cd06257">
    <property type="entry name" value="DnaJ"/>
    <property type="match status" value="1"/>
</dbReference>
<dbReference type="InterPro" id="IPR011990">
    <property type="entry name" value="TPR-like_helical_dom_sf"/>
</dbReference>
<dbReference type="PRINTS" id="PR00625">
    <property type="entry name" value="JDOMAIN"/>
</dbReference>
<dbReference type="AlphaFoldDB" id="A0A3S1DA22"/>
<dbReference type="SMART" id="SM00271">
    <property type="entry name" value="DnaJ"/>
    <property type="match status" value="1"/>
</dbReference>
<evidence type="ECO:0000313" key="4">
    <source>
        <dbReference type="Proteomes" id="UP000271624"/>
    </source>
</evidence>
<dbReference type="SUPFAM" id="SSF46565">
    <property type="entry name" value="Chaperone J-domain"/>
    <property type="match status" value="1"/>
</dbReference>
<feature type="repeat" description="TPR" evidence="1">
    <location>
        <begin position="91"/>
        <end position="124"/>
    </location>
</feature>
<keyword evidence="4" id="KW-1185">Reference proteome</keyword>
<protein>
    <recommendedName>
        <fullName evidence="2">J domain-containing protein</fullName>
    </recommendedName>
</protein>
<dbReference type="PROSITE" id="PS50005">
    <property type="entry name" value="TPR"/>
    <property type="match status" value="1"/>
</dbReference>
<dbReference type="SMART" id="SM00028">
    <property type="entry name" value="TPR"/>
    <property type="match status" value="2"/>
</dbReference>